<dbReference type="EMBL" id="CM004388">
    <property type="protein sequence ID" value="KAG8659701.1"/>
    <property type="molecule type" value="Genomic_DNA"/>
</dbReference>
<sequence length="106" mass="12198">MASNASVQSQNSNWTLEQHKLFEDALAIYDKDTPDRWSNIAKAVGRTTEEEVKLQFEILVSDISDIESDKVPLPNYEDEGIIREETTTINNEQKIRNTAELRMKKL</sequence>
<keyword evidence="2" id="KW-1185">Reference proteome</keyword>
<accession>A0ACB7I5M5</accession>
<proteinExistence type="predicted"/>
<protein>
    <submittedName>
        <fullName evidence="1">Uncharacterized protein</fullName>
    </submittedName>
</protein>
<name>A0ACB7I5M5_MANES</name>
<evidence type="ECO:0000313" key="1">
    <source>
        <dbReference type="EMBL" id="KAG8659701.1"/>
    </source>
</evidence>
<comment type="caution">
    <text evidence="1">The sequence shown here is derived from an EMBL/GenBank/DDBJ whole genome shotgun (WGS) entry which is preliminary data.</text>
</comment>
<dbReference type="Proteomes" id="UP000091857">
    <property type="component" value="Chromosome 2"/>
</dbReference>
<reference evidence="2" key="1">
    <citation type="journal article" date="2016" name="Nat. Biotechnol.">
        <title>Sequencing wild and cultivated cassava and related species reveals extensive interspecific hybridization and genetic diversity.</title>
        <authorList>
            <person name="Bredeson J.V."/>
            <person name="Lyons J.B."/>
            <person name="Prochnik S.E."/>
            <person name="Wu G.A."/>
            <person name="Ha C.M."/>
            <person name="Edsinger-Gonzales E."/>
            <person name="Grimwood J."/>
            <person name="Schmutz J."/>
            <person name="Rabbi I.Y."/>
            <person name="Egesi C."/>
            <person name="Nauluvula P."/>
            <person name="Lebot V."/>
            <person name="Ndunguru J."/>
            <person name="Mkamilo G."/>
            <person name="Bart R.S."/>
            <person name="Setter T.L."/>
            <person name="Gleadow R.M."/>
            <person name="Kulakow P."/>
            <person name="Ferguson M.E."/>
            <person name="Rounsley S."/>
            <person name="Rokhsar D.S."/>
        </authorList>
    </citation>
    <scope>NUCLEOTIDE SEQUENCE [LARGE SCALE GENOMIC DNA]</scope>
    <source>
        <strain evidence="2">cv. AM560-2</strain>
    </source>
</reference>
<organism evidence="1 2">
    <name type="scientific">Manihot esculenta</name>
    <name type="common">Cassava</name>
    <name type="synonym">Jatropha manihot</name>
    <dbReference type="NCBI Taxonomy" id="3983"/>
    <lineage>
        <taxon>Eukaryota</taxon>
        <taxon>Viridiplantae</taxon>
        <taxon>Streptophyta</taxon>
        <taxon>Embryophyta</taxon>
        <taxon>Tracheophyta</taxon>
        <taxon>Spermatophyta</taxon>
        <taxon>Magnoliopsida</taxon>
        <taxon>eudicotyledons</taxon>
        <taxon>Gunneridae</taxon>
        <taxon>Pentapetalae</taxon>
        <taxon>rosids</taxon>
        <taxon>fabids</taxon>
        <taxon>Malpighiales</taxon>
        <taxon>Euphorbiaceae</taxon>
        <taxon>Crotonoideae</taxon>
        <taxon>Manihoteae</taxon>
        <taxon>Manihot</taxon>
    </lineage>
</organism>
<gene>
    <name evidence="1" type="ORF">MANES_02G064100v8</name>
</gene>
<evidence type="ECO:0000313" key="2">
    <source>
        <dbReference type="Proteomes" id="UP000091857"/>
    </source>
</evidence>